<protein>
    <submittedName>
        <fullName evidence="4">Unannotated protein</fullName>
    </submittedName>
</protein>
<dbReference type="AlphaFoldDB" id="A0A6J7EJZ5"/>
<dbReference type="GO" id="GO:0003735">
    <property type="term" value="F:structural constituent of ribosome"/>
    <property type="evidence" value="ECO:0007669"/>
    <property type="project" value="InterPro"/>
</dbReference>
<name>A0A6J7EJZ5_9ZZZZ</name>
<gene>
    <name evidence="4" type="ORF">UFOPK3444_01476</name>
</gene>
<accession>A0A6J7EJZ5</accession>
<dbReference type="HAMAP" id="MF_00514">
    <property type="entry name" value="Ribosomal_bL35"/>
    <property type="match status" value="1"/>
</dbReference>
<evidence type="ECO:0000313" key="4">
    <source>
        <dbReference type="EMBL" id="CAB4881520.1"/>
    </source>
</evidence>
<dbReference type="Pfam" id="PF01632">
    <property type="entry name" value="Ribosomal_L35p"/>
    <property type="match status" value="1"/>
</dbReference>
<evidence type="ECO:0000256" key="3">
    <source>
        <dbReference type="ARBA" id="ARBA00023274"/>
    </source>
</evidence>
<proteinExistence type="inferred from homology"/>
<dbReference type="PROSITE" id="PS00936">
    <property type="entry name" value="RIBOSOMAL_L35"/>
    <property type="match status" value="1"/>
</dbReference>
<dbReference type="PANTHER" id="PTHR33343:SF1">
    <property type="entry name" value="LARGE RIBOSOMAL SUBUNIT PROTEIN BL35M"/>
    <property type="match status" value="1"/>
</dbReference>
<dbReference type="EMBL" id="CAFBLU010000037">
    <property type="protein sequence ID" value="CAB4881520.1"/>
    <property type="molecule type" value="Genomic_DNA"/>
</dbReference>
<organism evidence="4">
    <name type="scientific">freshwater metagenome</name>
    <dbReference type="NCBI Taxonomy" id="449393"/>
    <lineage>
        <taxon>unclassified sequences</taxon>
        <taxon>metagenomes</taxon>
        <taxon>ecological metagenomes</taxon>
    </lineage>
</organism>
<keyword evidence="3" id="KW-0687">Ribonucleoprotein</keyword>
<dbReference type="InterPro" id="IPR018265">
    <property type="entry name" value="Ribosomal_bL35_CS"/>
</dbReference>
<dbReference type="GO" id="GO:0006412">
    <property type="term" value="P:translation"/>
    <property type="evidence" value="ECO:0007669"/>
    <property type="project" value="InterPro"/>
</dbReference>
<dbReference type="GO" id="GO:0022625">
    <property type="term" value="C:cytosolic large ribosomal subunit"/>
    <property type="evidence" value="ECO:0007669"/>
    <property type="project" value="TreeGrafter"/>
</dbReference>
<dbReference type="Gene3D" id="4.10.410.60">
    <property type="match status" value="1"/>
</dbReference>
<comment type="similarity">
    <text evidence="1">Belongs to the bacterial ribosomal protein bL35 family.</text>
</comment>
<dbReference type="InterPro" id="IPR021137">
    <property type="entry name" value="Ribosomal_bL35-like"/>
</dbReference>
<evidence type="ECO:0000256" key="1">
    <source>
        <dbReference type="ARBA" id="ARBA00006598"/>
    </source>
</evidence>
<reference evidence="4" key="1">
    <citation type="submission" date="2020-05" db="EMBL/GenBank/DDBJ databases">
        <authorList>
            <person name="Chiriac C."/>
            <person name="Salcher M."/>
            <person name="Ghai R."/>
            <person name="Kavagutti S V."/>
        </authorList>
    </citation>
    <scope>NUCLEOTIDE SEQUENCE</scope>
</reference>
<dbReference type="FunFam" id="4.10.410.60:FF:000001">
    <property type="entry name" value="50S ribosomal protein L35"/>
    <property type="match status" value="1"/>
</dbReference>
<sequence>MPKMKTHSGAKKRFKVTATGKVRGRHANKSHILEKKSQKRKRFLGTDAVISDSDAPRIKRLIGKAGK</sequence>
<dbReference type="InterPro" id="IPR001706">
    <property type="entry name" value="Ribosomal_bL35"/>
</dbReference>
<evidence type="ECO:0000256" key="2">
    <source>
        <dbReference type="ARBA" id="ARBA00022980"/>
    </source>
</evidence>
<dbReference type="PRINTS" id="PR00064">
    <property type="entry name" value="RIBOSOMALL35"/>
</dbReference>
<dbReference type="NCBIfam" id="TIGR00001">
    <property type="entry name" value="rpmI_bact"/>
    <property type="match status" value="1"/>
</dbReference>
<dbReference type="PANTHER" id="PTHR33343">
    <property type="entry name" value="54S RIBOSOMAL PROTEIN BL35M"/>
    <property type="match status" value="1"/>
</dbReference>
<dbReference type="InterPro" id="IPR037229">
    <property type="entry name" value="Ribosomal_bL35_sf"/>
</dbReference>
<dbReference type="SUPFAM" id="SSF143034">
    <property type="entry name" value="L35p-like"/>
    <property type="match status" value="1"/>
</dbReference>
<keyword evidence="2" id="KW-0689">Ribosomal protein</keyword>